<protein>
    <submittedName>
        <fullName evidence="1">Uncharacterized protein</fullName>
    </submittedName>
</protein>
<evidence type="ECO:0000313" key="2">
    <source>
        <dbReference type="Proteomes" id="UP000232003"/>
    </source>
</evidence>
<reference evidence="1 2" key="1">
    <citation type="submission" date="2017-11" db="EMBL/GenBank/DDBJ databases">
        <title>Complete genome of a free-living desiccation-tolerant cyanobacterium and its photosynthetic adaptation to extreme terrestrial habitat.</title>
        <authorList>
            <person name="Shang J."/>
        </authorList>
    </citation>
    <scope>NUCLEOTIDE SEQUENCE [LARGE SCALE GENOMIC DNA]</scope>
    <source>
        <strain evidence="1 2">CCNUN1</strain>
        <plasmid evidence="2">pnfsy07</plasmid>
    </source>
</reference>
<keyword evidence="1" id="KW-0614">Plasmid</keyword>
<sequence>MILAIDGMQPEIGHEVLWVIRDCLSGEILLVHCGVSLDRVMPPKASL</sequence>
<name>A0A2K8T896_9NOSO</name>
<dbReference type="AlphaFoldDB" id="A0A2K8T896"/>
<proteinExistence type="predicted"/>
<dbReference type="EMBL" id="CP024792">
    <property type="protein sequence ID" value="AUB43870.1"/>
    <property type="molecule type" value="Genomic_DNA"/>
</dbReference>
<dbReference type="KEGG" id="nfl:COO91_10069"/>
<gene>
    <name evidence="1" type="ORF">COO91_10069</name>
</gene>
<evidence type="ECO:0000313" key="1">
    <source>
        <dbReference type="EMBL" id="AUB43870.1"/>
    </source>
</evidence>
<geneLocation type="plasmid" evidence="2">
    <name>pnfsy07</name>
</geneLocation>
<organism evidence="1 2">
    <name type="scientific">Nostoc flagelliforme CCNUN1</name>
    <dbReference type="NCBI Taxonomy" id="2038116"/>
    <lineage>
        <taxon>Bacteria</taxon>
        <taxon>Bacillati</taxon>
        <taxon>Cyanobacteriota</taxon>
        <taxon>Cyanophyceae</taxon>
        <taxon>Nostocales</taxon>
        <taxon>Nostocaceae</taxon>
        <taxon>Nostoc</taxon>
    </lineage>
</organism>
<dbReference type="Proteomes" id="UP000232003">
    <property type="component" value="Plasmid pNFSY07"/>
</dbReference>
<keyword evidence="2" id="KW-1185">Reference proteome</keyword>
<accession>A0A2K8T896</accession>